<evidence type="ECO:0000313" key="2">
    <source>
        <dbReference type="EMBL" id="KAF2768003.1"/>
    </source>
</evidence>
<feature type="non-terminal residue" evidence="2">
    <location>
        <position position="140"/>
    </location>
</feature>
<evidence type="ECO:0000259" key="1">
    <source>
        <dbReference type="PROSITE" id="PS50097"/>
    </source>
</evidence>
<dbReference type="InterPro" id="IPR000210">
    <property type="entry name" value="BTB/POZ_dom"/>
</dbReference>
<name>A0A6G1L500_9PEZI</name>
<sequence>VHEQLLIAHSAFFEAALHRDWKEGQQRVISLPLDEPEAFHIYVRYMYTGSLHLDDIQANELNMMLCQLYCLGERLLDSTFQDTVLDALVTASRVRDPATGRRSVPLKSDKVNLIYDGTPLGSPMRKLLVDMAVCSGHSGW</sequence>
<dbReference type="SUPFAM" id="SSF54695">
    <property type="entry name" value="POZ domain"/>
    <property type="match status" value="1"/>
</dbReference>
<dbReference type="InterPro" id="IPR011333">
    <property type="entry name" value="SKP1/BTB/POZ_sf"/>
</dbReference>
<gene>
    <name evidence="2" type="ORF">EJ03DRAFT_253755</name>
</gene>
<dbReference type="PANTHER" id="PTHR47843:SF2">
    <property type="entry name" value="BTB DOMAIN-CONTAINING PROTEIN"/>
    <property type="match status" value="1"/>
</dbReference>
<dbReference type="Proteomes" id="UP000799436">
    <property type="component" value="Unassembled WGS sequence"/>
</dbReference>
<feature type="non-terminal residue" evidence="2">
    <location>
        <position position="1"/>
    </location>
</feature>
<proteinExistence type="predicted"/>
<dbReference type="CDD" id="cd18186">
    <property type="entry name" value="BTB_POZ_ZBTB_KLHL-like"/>
    <property type="match status" value="1"/>
</dbReference>
<dbReference type="OrthoDB" id="1022638at2759"/>
<feature type="domain" description="BTB" evidence="1">
    <location>
        <begin position="1"/>
        <end position="55"/>
    </location>
</feature>
<protein>
    <recommendedName>
        <fullName evidence="1">BTB domain-containing protein</fullName>
    </recommendedName>
</protein>
<dbReference type="Pfam" id="PF00651">
    <property type="entry name" value="BTB"/>
    <property type="match status" value="1"/>
</dbReference>
<dbReference type="PROSITE" id="PS50097">
    <property type="entry name" value="BTB"/>
    <property type="match status" value="1"/>
</dbReference>
<dbReference type="Gene3D" id="3.30.710.10">
    <property type="entry name" value="Potassium Channel Kv1.1, Chain A"/>
    <property type="match status" value="1"/>
</dbReference>
<keyword evidence="3" id="KW-1185">Reference proteome</keyword>
<dbReference type="PANTHER" id="PTHR47843">
    <property type="entry name" value="BTB DOMAIN-CONTAINING PROTEIN-RELATED"/>
    <property type="match status" value="1"/>
</dbReference>
<accession>A0A6G1L500</accession>
<reference evidence="2" key="1">
    <citation type="journal article" date="2020" name="Stud. Mycol.">
        <title>101 Dothideomycetes genomes: a test case for predicting lifestyles and emergence of pathogens.</title>
        <authorList>
            <person name="Haridas S."/>
            <person name="Albert R."/>
            <person name="Binder M."/>
            <person name="Bloem J."/>
            <person name="Labutti K."/>
            <person name="Salamov A."/>
            <person name="Andreopoulos B."/>
            <person name="Baker S."/>
            <person name="Barry K."/>
            <person name="Bills G."/>
            <person name="Bluhm B."/>
            <person name="Cannon C."/>
            <person name="Castanera R."/>
            <person name="Culley D."/>
            <person name="Daum C."/>
            <person name="Ezra D."/>
            <person name="Gonzalez J."/>
            <person name="Henrissat B."/>
            <person name="Kuo A."/>
            <person name="Liang C."/>
            <person name="Lipzen A."/>
            <person name="Lutzoni F."/>
            <person name="Magnuson J."/>
            <person name="Mondo S."/>
            <person name="Nolan M."/>
            <person name="Ohm R."/>
            <person name="Pangilinan J."/>
            <person name="Park H.-J."/>
            <person name="Ramirez L."/>
            <person name="Alfaro M."/>
            <person name="Sun H."/>
            <person name="Tritt A."/>
            <person name="Yoshinaga Y."/>
            <person name="Zwiers L.-H."/>
            <person name="Turgeon B."/>
            <person name="Goodwin S."/>
            <person name="Spatafora J."/>
            <person name="Crous P."/>
            <person name="Grigoriev I."/>
        </authorList>
    </citation>
    <scope>NUCLEOTIDE SEQUENCE</scope>
    <source>
        <strain evidence="2">CBS 116005</strain>
    </source>
</reference>
<organism evidence="2 3">
    <name type="scientific">Teratosphaeria nubilosa</name>
    <dbReference type="NCBI Taxonomy" id="161662"/>
    <lineage>
        <taxon>Eukaryota</taxon>
        <taxon>Fungi</taxon>
        <taxon>Dikarya</taxon>
        <taxon>Ascomycota</taxon>
        <taxon>Pezizomycotina</taxon>
        <taxon>Dothideomycetes</taxon>
        <taxon>Dothideomycetidae</taxon>
        <taxon>Mycosphaerellales</taxon>
        <taxon>Teratosphaeriaceae</taxon>
        <taxon>Teratosphaeria</taxon>
    </lineage>
</organism>
<evidence type="ECO:0000313" key="3">
    <source>
        <dbReference type="Proteomes" id="UP000799436"/>
    </source>
</evidence>
<dbReference type="EMBL" id="ML995849">
    <property type="protein sequence ID" value="KAF2768003.1"/>
    <property type="molecule type" value="Genomic_DNA"/>
</dbReference>
<dbReference type="AlphaFoldDB" id="A0A6G1L500"/>